<dbReference type="SMART" id="SM00913">
    <property type="entry name" value="IBN_N"/>
    <property type="match status" value="1"/>
</dbReference>
<dbReference type="GO" id="GO:0005829">
    <property type="term" value="C:cytosol"/>
    <property type="evidence" value="ECO:0007669"/>
    <property type="project" value="TreeGrafter"/>
</dbReference>
<dbReference type="PANTHER" id="PTHR10997:SF8">
    <property type="entry name" value="EXPORTIN-2"/>
    <property type="match status" value="1"/>
</dbReference>
<keyword evidence="7" id="KW-0539">Nucleus</keyword>
<dbReference type="InterPro" id="IPR001494">
    <property type="entry name" value="Importin-beta_N"/>
</dbReference>
<comment type="caution">
    <text evidence="9">The sequence shown here is derived from an EMBL/GenBank/DDBJ whole genome shotgun (WGS) entry which is preliminary data.</text>
</comment>
<name>D3BMZ6_HETP5</name>
<evidence type="ECO:0000256" key="5">
    <source>
        <dbReference type="ARBA" id="ARBA00022490"/>
    </source>
</evidence>
<accession>D3BMZ6</accession>
<dbReference type="Gene3D" id="1.25.10.10">
    <property type="entry name" value="Leucine-rich Repeat Variant"/>
    <property type="match status" value="2"/>
</dbReference>
<dbReference type="OMA" id="APIMDSE"/>
<dbReference type="Pfam" id="PF03810">
    <property type="entry name" value="IBN_N"/>
    <property type="match status" value="1"/>
</dbReference>
<dbReference type="GO" id="GO:0005049">
    <property type="term" value="F:nuclear export signal receptor activity"/>
    <property type="evidence" value="ECO:0007669"/>
    <property type="project" value="TreeGrafter"/>
</dbReference>
<dbReference type="InterPro" id="IPR013713">
    <property type="entry name" value="XPO2_central"/>
</dbReference>
<dbReference type="Proteomes" id="UP000001396">
    <property type="component" value="Unassembled WGS sequence"/>
</dbReference>
<evidence type="ECO:0000256" key="6">
    <source>
        <dbReference type="ARBA" id="ARBA00022927"/>
    </source>
</evidence>
<proteinExistence type="inferred from homology"/>
<dbReference type="GO" id="GO:0006606">
    <property type="term" value="P:protein import into nucleus"/>
    <property type="evidence" value="ECO:0007669"/>
    <property type="project" value="TreeGrafter"/>
</dbReference>
<gene>
    <name evidence="9" type="ORF">PPL_12570</name>
</gene>
<dbReference type="PANTHER" id="PTHR10997">
    <property type="entry name" value="IMPORTIN-7, 8, 11"/>
    <property type="match status" value="1"/>
</dbReference>
<evidence type="ECO:0000256" key="4">
    <source>
        <dbReference type="ARBA" id="ARBA00022448"/>
    </source>
</evidence>
<dbReference type="GO" id="GO:0006611">
    <property type="term" value="P:protein export from nucleus"/>
    <property type="evidence" value="ECO:0007669"/>
    <property type="project" value="TreeGrafter"/>
</dbReference>
<dbReference type="InterPro" id="IPR016024">
    <property type="entry name" value="ARM-type_fold"/>
</dbReference>
<dbReference type="GO" id="GO:0031267">
    <property type="term" value="F:small GTPase binding"/>
    <property type="evidence" value="ECO:0007669"/>
    <property type="project" value="InterPro"/>
</dbReference>
<dbReference type="GeneID" id="31368037"/>
<protein>
    <recommendedName>
        <fullName evidence="8">Importin N-terminal domain-containing protein</fullName>
    </recommendedName>
</protein>
<dbReference type="PROSITE" id="PS50166">
    <property type="entry name" value="IMPORTIN_B_NT"/>
    <property type="match status" value="1"/>
</dbReference>
<dbReference type="InParanoid" id="D3BMZ6"/>
<evidence type="ECO:0000313" key="9">
    <source>
        <dbReference type="EMBL" id="EFA77358.1"/>
    </source>
</evidence>
<dbReference type="Pfam" id="PF03378">
    <property type="entry name" value="CAS_CSE1"/>
    <property type="match status" value="1"/>
</dbReference>
<dbReference type="GO" id="GO:0005635">
    <property type="term" value="C:nuclear envelope"/>
    <property type="evidence" value="ECO:0007669"/>
    <property type="project" value="TreeGrafter"/>
</dbReference>
<evidence type="ECO:0000256" key="2">
    <source>
        <dbReference type="ARBA" id="ARBA00004496"/>
    </source>
</evidence>
<dbReference type="Pfam" id="PF08506">
    <property type="entry name" value="Cse1"/>
    <property type="match status" value="2"/>
</dbReference>
<dbReference type="InterPro" id="IPR005043">
    <property type="entry name" value="XPO2_C"/>
</dbReference>
<comment type="subcellular location">
    <subcellularLocation>
        <location evidence="2">Cytoplasm</location>
    </subcellularLocation>
    <subcellularLocation>
        <location evidence="1">Nucleus</location>
    </subcellularLocation>
</comment>
<evidence type="ECO:0000313" key="10">
    <source>
        <dbReference type="Proteomes" id="UP000001396"/>
    </source>
</evidence>
<sequence length="833" mass="94795">MADVLVELVKNATFSLDKNIRDDATTRIKEFLKSEGSLLALSTLIESQQLDLSVRQAVAIAFKNHVKQHWANSDSNDVTISRTDKDAIKKGIVNLLLGVPLAIQSQLMETLAFIGELEFPTDWPTLLPELIEKIKSNDFNIVNPVLMTANALFKKYRHQTKTNQVILQLQYILSLFPTTYLQLFGRIGQQIKESANNPVQLKILFTSMLSLLEIFLSLSSIDLPEFFEDNLAAFTIEFQFLLTYNTTIPELIESKNGTEPSLLSQIHTVICEILNLYTQLYDDEFSNYLQPFVGSVWNLLSNLSKPTKDNEDTMTNDRFINASLKFLSTVSMSIQYKLFEGEETLKQICSCVVTPNIQLKEADIELFEDNPTEYMRRDIEGSDADTRRRAAIELVKGLRNLVPVVDFFREEIAPELQKPDNRPILVADCLKFISIFRNQLPVEYYPSLLTLVISCLANPDYIVHTYASTCIDYLLQVKDKGVPRISADYLQSNLPGILLPLVKVLEFPCSRQNERTMRPIARIVLQMISRIDKMTSIQLLEIFTKIAITDADNPSNHAFDHYCFEVIGSILKSIATVPESFKIVMPLVQYVLQKDVQEFAPYTFQLLAILVENASIESFAPYREIFPPLYHPNLWKRNANVPALIFSVILARISSHKTDKIVRCFIVFLGVFIYKIGVARAITICNTVKPGLWELIIEKLWIVTCDKVSGAIEKKIISIGMTLMLCSPDMFTSMKQSWISIATRQYQLLTNQQPAAAAATTSNEEEQANYIDTEQPDGYVPTFTQLQFTKKQDTDPIPQVEDPIIYFKENFTPIYQAHRVVIDQLYPNLGQLL</sequence>
<dbReference type="AlphaFoldDB" id="D3BMZ6"/>
<feature type="domain" description="Importin N-terminal" evidence="8">
    <location>
        <begin position="24"/>
        <end position="98"/>
    </location>
</feature>
<dbReference type="EMBL" id="ADBJ01000043">
    <property type="protein sequence ID" value="EFA77358.1"/>
    <property type="molecule type" value="Genomic_DNA"/>
</dbReference>
<dbReference type="SUPFAM" id="SSF48371">
    <property type="entry name" value="ARM repeat"/>
    <property type="match status" value="1"/>
</dbReference>
<keyword evidence="6" id="KW-0653">Protein transport</keyword>
<dbReference type="FunCoup" id="D3BMZ6">
    <property type="interactions" value="1075"/>
</dbReference>
<organism evidence="9 10">
    <name type="scientific">Heterostelium pallidum (strain ATCC 26659 / Pp 5 / PN500)</name>
    <name type="common">Cellular slime mold</name>
    <name type="synonym">Polysphondylium pallidum</name>
    <dbReference type="NCBI Taxonomy" id="670386"/>
    <lineage>
        <taxon>Eukaryota</taxon>
        <taxon>Amoebozoa</taxon>
        <taxon>Evosea</taxon>
        <taxon>Eumycetozoa</taxon>
        <taxon>Dictyostelia</taxon>
        <taxon>Acytosteliales</taxon>
        <taxon>Acytosteliaceae</taxon>
        <taxon>Heterostelium</taxon>
    </lineage>
</organism>
<dbReference type="STRING" id="670386.D3BMZ6"/>
<reference evidence="9 10" key="1">
    <citation type="journal article" date="2011" name="Genome Res.">
        <title>Phylogeny-wide analysis of social amoeba genomes highlights ancient origins for complex intercellular communication.</title>
        <authorList>
            <person name="Heidel A.J."/>
            <person name="Lawal H.M."/>
            <person name="Felder M."/>
            <person name="Schilde C."/>
            <person name="Helps N.R."/>
            <person name="Tunggal B."/>
            <person name="Rivero F."/>
            <person name="John U."/>
            <person name="Schleicher M."/>
            <person name="Eichinger L."/>
            <person name="Platzer M."/>
            <person name="Noegel A.A."/>
            <person name="Schaap P."/>
            <person name="Gloeckner G."/>
        </authorList>
    </citation>
    <scope>NUCLEOTIDE SEQUENCE [LARGE SCALE GENOMIC DNA]</scope>
    <source>
        <strain evidence="10">ATCC 26659 / Pp 5 / PN500</strain>
    </source>
</reference>
<keyword evidence="4" id="KW-0813">Transport</keyword>
<evidence type="ECO:0000259" key="8">
    <source>
        <dbReference type="PROSITE" id="PS50166"/>
    </source>
</evidence>
<dbReference type="InterPro" id="IPR011989">
    <property type="entry name" value="ARM-like"/>
</dbReference>
<evidence type="ECO:0000256" key="7">
    <source>
        <dbReference type="ARBA" id="ARBA00023242"/>
    </source>
</evidence>
<evidence type="ECO:0000256" key="1">
    <source>
        <dbReference type="ARBA" id="ARBA00004123"/>
    </source>
</evidence>
<keyword evidence="10" id="KW-1185">Reference proteome</keyword>
<evidence type="ECO:0000256" key="3">
    <source>
        <dbReference type="ARBA" id="ARBA00008669"/>
    </source>
</evidence>
<comment type="similarity">
    <text evidence="3">Belongs to the XPO2/CSE1 family.</text>
</comment>
<dbReference type="RefSeq" id="XP_020429487.1">
    <property type="nucleotide sequence ID" value="XM_020583300.1"/>
</dbReference>
<keyword evidence="5" id="KW-0963">Cytoplasm</keyword>